<name>A0A067R5B6_ZOONE</name>
<protein>
    <submittedName>
        <fullName evidence="1">Uncharacterized protein</fullName>
    </submittedName>
</protein>
<organism evidence="1 2">
    <name type="scientific">Zootermopsis nevadensis</name>
    <name type="common">Dampwood termite</name>
    <dbReference type="NCBI Taxonomy" id="136037"/>
    <lineage>
        <taxon>Eukaryota</taxon>
        <taxon>Metazoa</taxon>
        <taxon>Ecdysozoa</taxon>
        <taxon>Arthropoda</taxon>
        <taxon>Hexapoda</taxon>
        <taxon>Insecta</taxon>
        <taxon>Pterygota</taxon>
        <taxon>Neoptera</taxon>
        <taxon>Polyneoptera</taxon>
        <taxon>Dictyoptera</taxon>
        <taxon>Blattodea</taxon>
        <taxon>Blattoidea</taxon>
        <taxon>Termitoidae</taxon>
        <taxon>Termopsidae</taxon>
        <taxon>Zootermopsis</taxon>
    </lineage>
</organism>
<gene>
    <name evidence="1" type="ORF">L798_08324</name>
</gene>
<dbReference type="InParanoid" id="A0A067R5B6"/>
<dbReference type="Proteomes" id="UP000027135">
    <property type="component" value="Unassembled WGS sequence"/>
</dbReference>
<evidence type="ECO:0000313" key="2">
    <source>
        <dbReference type="Proteomes" id="UP000027135"/>
    </source>
</evidence>
<reference evidence="1 2" key="1">
    <citation type="journal article" date="2014" name="Nat. Commun.">
        <title>Molecular traces of alternative social organization in a termite genome.</title>
        <authorList>
            <person name="Terrapon N."/>
            <person name="Li C."/>
            <person name="Robertson H.M."/>
            <person name="Ji L."/>
            <person name="Meng X."/>
            <person name="Booth W."/>
            <person name="Chen Z."/>
            <person name="Childers C.P."/>
            <person name="Glastad K.M."/>
            <person name="Gokhale K."/>
            <person name="Gowin J."/>
            <person name="Gronenberg W."/>
            <person name="Hermansen R.A."/>
            <person name="Hu H."/>
            <person name="Hunt B.G."/>
            <person name="Huylmans A.K."/>
            <person name="Khalil S.M."/>
            <person name="Mitchell R.D."/>
            <person name="Munoz-Torres M.C."/>
            <person name="Mustard J.A."/>
            <person name="Pan H."/>
            <person name="Reese J.T."/>
            <person name="Scharf M.E."/>
            <person name="Sun F."/>
            <person name="Vogel H."/>
            <person name="Xiao J."/>
            <person name="Yang W."/>
            <person name="Yang Z."/>
            <person name="Yang Z."/>
            <person name="Zhou J."/>
            <person name="Zhu J."/>
            <person name="Brent C.S."/>
            <person name="Elsik C.G."/>
            <person name="Goodisman M.A."/>
            <person name="Liberles D.A."/>
            <person name="Roe R.M."/>
            <person name="Vargo E.L."/>
            <person name="Vilcinskas A."/>
            <person name="Wang J."/>
            <person name="Bornberg-Bauer E."/>
            <person name="Korb J."/>
            <person name="Zhang G."/>
            <person name="Liebig J."/>
        </authorList>
    </citation>
    <scope>NUCLEOTIDE SEQUENCE [LARGE SCALE GENOMIC DNA]</scope>
    <source>
        <tissue evidence="1">Whole organism</tissue>
    </source>
</reference>
<evidence type="ECO:0000313" key="1">
    <source>
        <dbReference type="EMBL" id="KDR17424.1"/>
    </source>
</evidence>
<keyword evidence="2" id="KW-1185">Reference proteome</keyword>
<dbReference type="EMBL" id="KK852736">
    <property type="protein sequence ID" value="KDR17424.1"/>
    <property type="molecule type" value="Genomic_DNA"/>
</dbReference>
<sequence>MTNLLAGEGKLRVTHDKWMKLALRSTRNAASVNAFLLTILSDKLEAGGCDSPNPKKDDDDDLPLSWSRALRHWALCLSLTHTVTSFTKEPVCMKVIPTLVVTRHVTAVSNTNIN</sequence>
<dbReference type="AlphaFoldDB" id="A0A067R5B6"/>
<proteinExistence type="predicted"/>
<accession>A0A067R5B6</accession>